<dbReference type="NCBIfam" id="NF040672">
    <property type="entry name" value="SCO2322_fam"/>
    <property type="match status" value="1"/>
</dbReference>
<dbReference type="EMBL" id="CAFBMI010000003">
    <property type="protein sequence ID" value="CAB4891046.1"/>
    <property type="molecule type" value="Genomic_DNA"/>
</dbReference>
<evidence type="ECO:0000313" key="4">
    <source>
        <dbReference type="EMBL" id="CAB4850295.1"/>
    </source>
</evidence>
<name>A0A6J7BYV2_9ZZZZ</name>
<dbReference type="EMBL" id="CAFBJH010000042">
    <property type="protein sequence ID" value="CAB4850295.1"/>
    <property type="molecule type" value="Genomic_DNA"/>
</dbReference>
<reference evidence="4" key="1">
    <citation type="submission" date="2020-05" db="EMBL/GenBank/DDBJ databases">
        <authorList>
            <person name="Chiriac C."/>
            <person name="Salcher M."/>
            <person name="Ghai R."/>
            <person name="Kavagutti S V."/>
        </authorList>
    </citation>
    <scope>NUCLEOTIDE SEQUENCE</scope>
</reference>
<evidence type="ECO:0000313" key="3">
    <source>
        <dbReference type="EMBL" id="CAB4794401.1"/>
    </source>
</evidence>
<dbReference type="EMBL" id="CAEZXT010000008">
    <property type="protein sequence ID" value="CAB4690518.1"/>
    <property type="molecule type" value="Genomic_DNA"/>
</dbReference>
<evidence type="ECO:0000313" key="1">
    <source>
        <dbReference type="EMBL" id="CAB4690518.1"/>
    </source>
</evidence>
<accession>A0A6J7BYV2</accession>
<dbReference type="AlphaFoldDB" id="A0A6J7BYV2"/>
<dbReference type="InterPro" id="IPR047703">
    <property type="entry name" value="SCO2322-like"/>
</dbReference>
<evidence type="ECO:0000313" key="2">
    <source>
        <dbReference type="EMBL" id="CAB4772378.1"/>
    </source>
</evidence>
<evidence type="ECO:0000313" key="5">
    <source>
        <dbReference type="EMBL" id="CAB4891046.1"/>
    </source>
</evidence>
<protein>
    <submittedName>
        <fullName evidence="4">Unannotated protein</fullName>
    </submittedName>
</protein>
<evidence type="ECO:0000313" key="6">
    <source>
        <dbReference type="EMBL" id="CAB4968819.1"/>
    </source>
</evidence>
<dbReference type="EMBL" id="CAFBOE010000005">
    <property type="protein sequence ID" value="CAB4968819.1"/>
    <property type="molecule type" value="Genomic_DNA"/>
</dbReference>
<dbReference type="EMBL" id="CAEZZZ010000005">
    <property type="protein sequence ID" value="CAB4772378.1"/>
    <property type="molecule type" value="Genomic_DNA"/>
</dbReference>
<proteinExistence type="predicted"/>
<gene>
    <name evidence="1" type="ORF">UFOPK2589_00234</name>
    <name evidence="2" type="ORF">UFOPK2931_00219</name>
    <name evidence="3" type="ORF">UFOPK3056_00073</name>
    <name evidence="4" type="ORF">UFOPK3287_00749</name>
    <name evidence="5" type="ORF">UFOPK3558_00077</name>
    <name evidence="6" type="ORF">UFOPK3916_00146</name>
</gene>
<sequence>MKKICAPLLLFIFLTSFFVSAPAHASDKGYRYWGYFQSTTGKGPWVSAMTGPTTVVSDGSVEGWVFTFSSDAIVDAQAPRLTPNFGKLCATTKFAGENKKRIGVVVDFGRAVLRPRGEVSPRSIATCVVVDKSAIGFDVLQAVVKIRASSSGFVCALSGYPAKECGAEIPTPPSLLIRTKK</sequence>
<organism evidence="4">
    <name type="scientific">freshwater metagenome</name>
    <dbReference type="NCBI Taxonomy" id="449393"/>
    <lineage>
        <taxon>unclassified sequences</taxon>
        <taxon>metagenomes</taxon>
        <taxon>ecological metagenomes</taxon>
    </lineage>
</organism>
<dbReference type="EMBL" id="CAFAAR010000003">
    <property type="protein sequence ID" value="CAB4794401.1"/>
    <property type="molecule type" value="Genomic_DNA"/>
</dbReference>